<keyword evidence="1" id="KW-0812">Transmembrane</keyword>
<keyword evidence="1" id="KW-0472">Membrane</keyword>
<gene>
    <name evidence="2" type="ORF">CUS_7501</name>
</gene>
<keyword evidence="3" id="KW-1185">Reference proteome</keyword>
<dbReference type="Proteomes" id="UP000004259">
    <property type="component" value="Unassembled WGS sequence"/>
</dbReference>
<feature type="transmembrane region" description="Helical" evidence="1">
    <location>
        <begin position="6"/>
        <end position="28"/>
    </location>
</feature>
<comment type="caution">
    <text evidence="2">The sequence shown here is derived from an EMBL/GenBank/DDBJ whole genome shotgun (WGS) entry which is preliminary data.</text>
</comment>
<evidence type="ECO:0000313" key="2">
    <source>
        <dbReference type="EMBL" id="EGC01444.1"/>
    </source>
</evidence>
<dbReference type="STRING" id="246199.CUS_7501"/>
<reference evidence="2" key="1">
    <citation type="submission" date="2011-02" db="EMBL/GenBank/DDBJ databases">
        <authorList>
            <person name="Nelson K.E."/>
            <person name="Sutton G."/>
            <person name="Torralba M."/>
            <person name="Durkin S."/>
            <person name="Harkins D."/>
            <person name="Montgomery R."/>
            <person name="Ziemer C."/>
            <person name="Klaassens E."/>
            <person name="Ocuiv P."/>
            <person name="Morrison M."/>
        </authorList>
    </citation>
    <scope>NUCLEOTIDE SEQUENCE [LARGE SCALE GENOMIC DNA]</scope>
    <source>
        <strain evidence="2">8</strain>
    </source>
</reference>
<protein>
    <submittedName>
        <fullName evidence="2">Prepilin-type cleavage/methylation N-terminal domain protein</fullName>
    </submittedName>
</protein>
<evidence type="ECO:0000313" key="3">
    <source>
        <dbReference type="Proteomes" id="UP000004259"/>
    </source>
</evidence>
<keyword evidence="1" id="KW-1133">Transmembrane helix</keyword>
<accession>E9SGX3</accession>
<sequence>MNRKGISILGVMLALAVVAVGAAAIYVFTHRGSGTGSDGAIPAVAPIELNTDQMEYLEVTIDGSDYYLKDEKAEIADIISAVEEDDDLSAVRITDKGASQKAFRELVSQLEEHKIKYIEGDENE</sequence>
<name>E9SGX3_RUMAL</name>
<evidence type="ECO:0000256" key="1">
    <source>
        <dbReference type="SAM" id="Phobius"/>
    </source>
</evidence>
<dbReference type="AlphaFoldDB" id="E9SGX3"/>
<dbReference type="EMBL" id="ADKM02000130">
    <property type="protein sequence ID" value="EGC01444.1"/>
    <property type="molecule type" value="Genomic_DNA"/>
</dbReference>
<proteinExistence type="predicted"/>
<organism evidence="2 3">
    <name type="scientific">Ruminococcus albus 8</name>
    <dbReference type="NCBI Taxonomy" id="246199"/>
    <lineage>
        <taxon>Bacteria</taxon>
        <taxon>Bacillati</taxon>
        <taxon>Bacillota</taxon>
        <taxon>Clostridia</taxon>
        <taxon>Eubacteriales</taxon>
        <taxon>Oscillospiraceae</taxon>
        <taxon>Ruminococcus</taxon>
    </lineage>
</organism>
<dbReference type="RefSeq" id="WP_002853014.1">
    <property type="nucleotide sequence ID" value="NZ_ADKM02000130.1"/>
</dbReference>